<gene>
    <name evidence="1" type="ORF">OHK93_008503</name>
</gene>
<accession>A0AA43TWK9</accession>
<proteinExistence type="predicted"/>
<organism evidence="1 2">
    <name type="scientific">Ramalina farinacea</name>
    <dbReference type="NCBI Taxonomy" id="258253"/>
    <lineage>
        <taxon>Eukaryota</taxon>
        <taxon>Fungi</taxon>
        <taxon>Dikarya</taxon>
        <taxon>Ascomycota</taxon>
        <taxon>Pezizomycotina</taxon>
        <taxon>Lecanoromycetes</taxon>
        <taxon>OSLEUM clade</taxon>
        <taxon>Lecanoromycetidae</taxon>
        <taxon>Lecanorales</taxon>
        <taxon>Lecanorineae</taxon>
        <taxon>Ramalinaceae</taxon>
        <taxon>Ramalina</taxon>
    </lineage>
</organism>
<sequence>MNFGIGLGDFITVGQLCWKTYKRCKDSVGAYAELAGEVSGLYAVMKETEELLEQQRLTAAQEGRLLDCQSSCKKLLEDLNALLSQYQSLGTKSQRTFDRIGFGNKDMTGIRQRVIANVSILDAFITATSFARLEKQMNLLISEVRAGKREGSIISEENFDAKAQSDQVTWDILRRELKDIGVTAEVLVEKRAFIVGWFQKAVAAGWLEEDVSPASDDEDSINEGAFPSTPTEYLHSGLSTISMAPQDAQGVRNLRATTTSSPSRSSDVNITSAEEIRFSISDHNAESIEQSVQNQTPITRALAHEPPVDFNDRSIRNSVSCHDTGIGNEVDQTSATSAGANCPKLERQSRKDRLGIVLLAFSHLPRGIGTAFYDEGRKSDEKNATIADDAEAADKKLLRYFLAKGADPVAIDTCDKTALDHAAKWGKINNTGVLLDGRQDPFIIARSSLKRAPEMYAVVAVLWWTALLSRGYQIV</sequence>
<dbReference type="Proteomes" id="UP001161017">
    <property type="component" value="Unassembled WGS sequence"/>
</dbReference>
<dbReference type="AlphaFoldDB" id="A0AA43TWK9"/>
<name>A0AA43TWK9_9LECA</name>
<reference evidence="1" key="1">
    <citation type="journal article" date="2023" name="Genome Biol. Evol.">
        <title>First Whole Genome Sequence and Flow Cytometry Genome Size Data for the Lichen-Forming Fungus Ramalina farinacea (Ascomycota).</title>
        <authorList>
            <person name="Llewellyn T."/>
            <person name="Mian S."/>
            <person name="Hill R."/>
            <person name="Leitch I.J."/>
            <person name="Gaya E."/>
        </authorList>
    </citation>
    <scope>NUCLEOTIDE SEQUENCE</scope>
    <source>
        <strain evidence="1">LIQ254RAFAR</strain>
    </source>
</reference>
<comment type="caution">
    <text evidence="1">The sequence shown here is derived from an EMBL/GenBank/DDBJ whole genome shotgun (WGS) entry which is preliminary data.</text>
</comment>
<dbReference type="EMBL" id="JAPUFD010000009">
    <property type="protein sequence ID" value="MDI1489225.1"/>
    <property type="molecule type" value="Genomic_DNA"/>
</dbReference>
<keyword evidence="2" id="KW-1185">Reference proteome</keyword>
<evidence type="ECO:0008006" key="3">
    <source>
        <dbReference type="Google" id="ProtNLM"/>
    </source>
</evidence>
<protein>
    <recommendedName>
        <fullName evidence="3">Fungal N-terminal domain-containing protein</fullName>
    </recommendedName>
</protein>
<evidence type="ECO:0000313" key="1">
    <source>
        <dbReference type="EMBL" id="MDI1489225.1"/>
    </source>
</evidence>
<evidence type="ECO:0000313" key="2">
    <source>
        <dbReference type="Proteomes" id="UP001161017"/>
    </source>
</evidence>